<sequence length="126" mass="13796">MNRIGAPTCSGLLPGVVGSEGAGKGHGRDRAVTDRLRILQLCCHLGIQEDLSEQDTLPASTAQLDPPKILPDITDQTGGESDFLTPHKKLLHSINAVEKAMRNNWGNYREFQCKEGPERKRDMSMG</sequence>
<organism evidence="2 3">
    <name type="scientific">Vitis vinifera</name>
    <name type="common">Grape</name>
    <dbReference type="NCBI Taxonomy" id="29760"/>
    <lineage>
        <taxon>Eukaryota</taxon>
        <taxon>Viridiplantae</taxon>
        <taxon>Streptophyta</taxon>
        <taxon>Embryophyta</taxon>
        <taxon>Tracheophyta</taxon>
        <taxon>Spermatophyta</taxon>
        <taxon>Magnoliopsida</taxon>
        <taxon>eudicotyledons</taxon>
        <taxon>Gunneridae</taxon>
        <taxon>Pentapetalae</taxon>
        <taxon>rosids</taxon>
        <taxon>Vitales</taxon>
        <taxon>Vitaceae</taxon>
        <taxon>Viteae</taxon>
        <taxon>Vitis</taxon>
    </lineage>
</organism>
<evidence type="ECO:0000313" key="3">
    <source>
        <dbReference type="Proteomes" id="UP000288805"/>
    </source>
</evidence>
<protein>
    <submittedName>
        <fullName evidence="2">Uncharacterized protein</fullName>
    </submittedName>
</protein>
<dbReference type="Proteomes" id="UP000288805">
    <property type="component" value="Unassembled WGS sequence"/>
</dbReference>
<gene>
    <name evidence="2" type="ORF">CK203_084969</name>
</gene>
<dbReference type="AlphaFoldDB" id="A0A438F055"/>
<feature type="region of interest" description="Disordered" evidence="1">
    <location>
        <begin position="59"/>
        <end position="81"/>
    </location>
</feature>
<reference evidence="2 3" key="1">
    <citation type="journal article" date="2018" name="PLoS Genet.">
        <title>Population sequencing reveals clonal diversity and ancestral inbreeding in the grapevine cultivar Chardonnay.</title>
        <authorList>
            <person name="Roach M.J."/>
            <person name="Johnson D.L."/>
            <person name="Bohlmann J."/>
            <person name="van Vuuren H.J."/>
            <person name="Jones S.J."/>
            <person name="Pretorius I.S."/>
            <person name="Schmidt S.A."/>
            <person name="Borneman A.R."/>
        </authorList>
    </citation>
    <scope>NUCLEOTIDE SEQUENCE [LARGE SCALE GENOMIC DNA]</scope>
    <source>
        <strain evidence="3">cv. Chardonnay</strain>
        <tissue evidence="2">Leaf</tissue>
    </source>
</reference>
<dbReference type="EMBL" id="QGNW01001147">
    <property type="protein sequence ID" value="RVW53377.1"/>
    <property type="molecule type" value="Genomic_DNA"/>
</dbReference>
<evidence type="ECO:0000313" key="2">
    <source>
        <dbReference type="EMBL" id="RVW53377.1"/>
    </source>
</evidence>
<name>A0A438F055_VITVI</name>
<accession>A0A438F055</accession>
<proteinExistence type="predicted"/>
<evidence type="ECO:0000256" key="1">
    <source>
        <dbReference type="SAM" id="MobiDB-lite"/>
    </source>
</evidence>
<comment type="caution">
    <text evidence="2">The sequence shown here is derived from an EMBL/GenBank/DDBJ whole genome shotgun (WGS) entry which is preliminary data.</text>
</comment>